<dbReference type="PANTHER" id="PTHR46871">
    <property type="entry name" value="BROMO-ADJACENT HOMOLOGY (BAH) DOMAIN-CONTAINING PROTEIN"/>
    <property type="match status" value="1"/>
</dbReference>
<name>A0A5S9XJ70_ARATH</name>
<dbReference type="CDD" id="cd04713">
    <property type="entry name" value="BAH_plant_3"/>
    <property type="match status" value="1"/>
</dbReference>
<dbReference type="OrthoDB" id="1922186at2759"/>
<reference evidence="2 3" key="1">
    <citation type="submission" date="2019-12" db="EMBL/GenBank/DDBJ databases">
        <authorList>
            <person name="Jiao W.-B."/>
            <person name="Schneeberger K."/>
        </authorList>
    </citation>
    <scope>NUCLEOTIDE SEQUENCE [LARGE SCALE GENOMIC DNA]</scope>
    <source>
        <strain evidence="3">cv. C24</strain>
    </source>
</reference>
<dbReference type="Proteomes" id="UP000434276">
    <property type="component" value="Unassembled WGS sequence"/>
</dbReference>
<evidence type="ECO:0000259" key="1">
    <source>
        <dbReference type="PROSITE" id="PS51038"/>
    </source>
</evidence>
<dbReference type="PANTHER" id="PTHR46871:SF1">
    <property type="entry name" value="BROMO-ADJACENT HOMOLOGY (BAH) DOMAIN-CONTAINING PROTEIN"/>
    <property type="match status" value="1"/>
</dbReference>
<feature type="domain" description="BAH" evidence="1">
    <location>
        <begin position="82"/>
        <end position="202"/>
    </location>
</feature>
<dbReference type="InterPro" id="IPR001025">
    <property type="entry name" value="BAH_dom"/>
</dbReference>
<sequence length="381" mass="44472">MSIQQSNEVVVIDNVPLSTLSTKETTTKKRRVEESKEMQVKKKAKFEQRPSDCAKSIGKPIKFTGKGQNKKCHYETFEFHGKQYRLKDFVLLCPEDNKQKEYIAIIKDIYSQEKDGLVKMEVQWFYRREDIEEKHFGKWKSENPREIFVSFHCDEVFAESVKYKCLVYFVPDDKQIPNRIHHSGFIVQMVYDNVRKKMRKFSHEGFEEEQKFEIDMLVAKTVSRIGNLVDVEKVQTTTIPRRKRIVRKCERMSSKPISEKLESLPSSALDRDKTLLELLEVVLKNMCCESTGTSRKDVVQMVLALEEALYDSFADDIPKYNYKLELLVERLKNSRVLATRLLNGELNPEQAIKMADFEEPKLVEDVASTSENVGHKDCLED</sequence>
<dbReference type="SMART" id="SM00439">
    <property type="entry name" value="BAH"/>
    <property type="match status" value="1"/>
</dbReference>
<proteinExistence type="predicted"/>
<accession>A0A5S9XJ70</accession>
<dbReference type="ExpressionAtlas" id="A0A5S9XJ70">
    <property type="expression patterns" value="baseline and differential"/>
</dbReference>
<dbReference type="Gene3D" id="1.10.472.30">
    <property type="entry name" value="Transcription elongation factor S-II, central domain"/>
    <property type="match status" value="1"/>
</dbReference>
<dbReference type="GO" id="GO:0006351">
    <property type="term" value="P:DNA-templated transcription"/>
    <property type="evidence" value="ECO:0007669"/>
    <property type="project" value="InterPro"/>
</dbReference>
<gene>
    <name evidence="2" type="ORF">C24_LOCUS14582</name>
</gene>
<dbReference type="EMBL" id="CACSHJ010000089">
    <property type="protein sequence ID" value="CAA0384394.1"/>
    <property type="molecule type" value="Genomic_DNA"/>
</dbReference>
<evidence type="ECO:0000313" key="2">
    <source>
        <dbReference type="EMBL" id="CAA0384394.1"/>
    </source>
</evidence>
<evidence type="ECO:0000313" key="3">
    <source>
        <dbReference type="Proteomes" id="UP000434276"/>
    </source>
</evidence>
<dbReference type="Pfam" id="PF01426">
    <property type="entry name" value="BAH"/>
    <property type="match status" value="1"/>
</dbReference>
<dbReference type="PROSITE" id="PS51038">
    <property type="entry name" value="BAH"/>
    <property type="match status" value="1"/>
</dbReference>
<dbReference type="Gene3D" id="2.30.30.490">
    <property type="match status" value="1"/>
</dbReference>
<dbReference type="SUPFAM" id="SSF46942">
    <property type="entry name" value="Elongation factor TFIIS domain 2"/>
    <property type="match status" value="1"/>
</dbReference>
<dbReference type="AlphaFoldDB" id="A0A5S9XJ70"/>
<dbReference type="Pfam" id="PF07500">
    <property type="entry name" value="TFIIS_M"/>
    <property type="match status" value="1"/>
</dbReference>
<organism evidence="2 3">
    <name type="scientific">Arabidopsis thaliana</name>
    <name type="common">Mouse-ear cress</name>
    <dbReference type="NCBI Taxonomy" id="3702"/>
    <lineage>
        <taxon>Eukaryota</taxon>
        <taxon>Viridiplantae</taxon>
        <taxon>Streptophyta</taxon>
        <taxon>Embryophyta</taxon>
        <taxon>Tracheophyta</taxon>
        <taxon>Spermatophyta</taxon>
        <taxon>Magnoliopsida</taxon>
        <taxon>eudicotyledons</taxon>
        <taxon>Gunneridae</taxon>
        <taxon>Pentapetalae</taxon>
        <taxon>rosids</taxon>
        <taxon>malvids</taxon>
        <taxon>Brassicales</taxon>
        <taxon>Brassicaceae</taxon>
        <taxon>Camelineae</taxon>
        <taxon>Arabidopsis</taxon>
    </lineage>
</organism>
<dbReference type="GO" id="GO:0003682">
    <property type="term" value="F:chromatin binding"/>
    <property type="evidence" value="ECO:0007669"/>
    <property type="project" value="InterPro"/>
</dbReference>
<protein>
    <recommendedName>
        <fullName evidence="1">BAH domain-containing protein</fullName>
    </recommendedName>
</protein>
<dbReference type="InterPro" id="IPR036575">
    <property type="entry name" value="TFIIS_cen_dom_sf"/>
</dbReference>
<dbReference type="InterPro" id="IPR003618">
    <property type="entry name" value="TFIIS_cen_dom"/>
</dbReference>
<dbReference type="InterPro" id="IPR043151">
    <property type="entry name" value="BAH_sf"/>
</dbReference>